<dbReference type="RefSeq" id="WP_146575176.1">
    <property type="nucleotide sequence ID" value="NZ_SJPH01000008.1"/>
</dbReference>
<protein>
    <submittedName>
        <fullName evidence="2">Uncharacterized protein</fullName>
    </submittedName>
</protein>
<evidence type="ECO:0000313" key="3">
    <source>
        <dbReference type="Proteomes" id="UP000318995"/>
    </source>
</evidence>
<proteinExistence type="predicted"/>
<evidence type="ECO:0000313" key="2">
    <source>
        <dbReference type="EMBL" id="TWT41590.1"/>
    </source>
</evidence>
<organism evidence="2 3">
    <name type="scientific">Botrimarina hoheduenensis</name>
    <dbReference type="NCBI Taxonomy" id="2528000"/>
    <lineage>
        <taxon>Bacteria</taxon>
        <taxon>Pseudomonadati</taxon>
        <taxon>Planctomycetota</taxon>
        <taxon>Planctomycetia</taxon>
        <taxon>Pirellulales</taxon>
        <taxon>Lacipirellulaceae</taxon>
        <taxon>Botrimarina</taxon>
    </lineage>
</organism>
<feature type="region of interest" description="Disordered" evidence="1">
    <location>
        <begin position="1057"/>
        <end position="1089"/>
    </location>
</feature>
<dbReference type="AlphaFoldDB" id="A0A5C5VTE0"/>
<dbReference type="PANTHER" id="PTHR30441">
    <property type="entry name" value="DUF748 DOMAIN-CONTAINING PROTEIN"/>
    <property type="match status" value="1"/>
</dbReference>
<dbReference type="Proteomes" id="UP000318995">
    <property type="component" value="Unassembled WGS sequence"/>
</dbReference>
<keyword evidence="3" id="KW-1185">Reference proteome</keyword>
<dbReference type="GO" id="GO:0005886">
    <property type="term" value="C:plasma membrane"/>
    <property type="evidence" value="ECO:0007669"/>
    <property type="project" value="TreeGrafter"/>
</dbReference>
<evidence type="ECO:0000256" key="1">
    <source>
        <dbReference type="SAM" id="MobiDB-lite"/>
    </source>
</evidence>
<dbReference type="InterPro" id="IPR052894">
    <property type="entry name" value="AsmA-related"/>
</dbReference>
<dbReference type="GO" id="GO:0090313">
    <property type="term" value="P:regulation of protein targeting to membrane"/>
    <property type="evidence" value="ECO:0007669"/>
    <property type="project" value="TreeGrafter"/>
</dbReference>
<comment type="caution">
    <text evidence="2">The sequence shown here is derived from an EMBL/GenBank/DDBJ whole genome shotgun (WGS) entry which is preliminary data.</text>
</comment>
<dbReference type="EMBL" id="SJPH01000008">
    <property type="protein sequence ID" value="TWT41590.1"/>
    <property type="molecule type" value="Genomic_DNA"/>
</dbReference>
<reference evidence="2 3" key="1">
    <citation type="submission" date="2019-02" db="EMBL/GenBank/DDBJ databases">
        <title>Deep-cultivation of Planctomycetes and their phenomic and genomic characterization uncovers novel biology.</title>
        <authorList>
            <person name="Wiegand S."/>
            <person name="Jogler M."/>
            <person name="Boedeker C."/>
            <person name="Pinto D."/>
            <person name="Vollmers J."/>
            <person name="Rivas-Marin E."/>
            <person name="Kohn T."/>
            <person name="Peeters S.H."/>
            <person name="Heuer A."/>
            <person name="Rast P."/>
            <person name="Oberbeckmann S."/>
            <person name="Bunk B."/>
            <person name="Jeske O."/>
            <person name="Meyerdierks A."/>
            <person name="Storesund J.E."/>
            <person name="Kallscheuer N."/>
            <person name="Luecker S."/>
            <person name="Lage O.M."/>
            <person name="Pohl T."/>
            <person name="Merkel B.J."/>
            <person name="Hornburger P."/>
            <person name="Mueller R.-W."/>
            <person name="Bruemmer F."/>
            <person name="Labrenz M."/>
            <person name="Spormann A.M."/>
            <person name="Op Den Camp H."/>
            <person name="Overmann J."/>
            <person name="Amann R."/>
            <person name="Jetten M.S.M."/>
            <person name="Mascher T."/>
            <person name="Medema M.H."/>
            <person name="Devos D.P."/>
            <person name="Kaster A.-K."/>
            <person name="Ovreas L."/>
            <person name="Rohde M."/>
            <person name="Galperin M.Y."/>
            <person name="Jogler C."/>
        </authorList>
    </citation>
    <scope>NUCLEOTIDE SEQUENCE [LARGE SCALE GENOMIC DNA]</scope>
    <source>
        <strain evidence="2 3">Pla111</strain>
    </source>
</reference>
<feature type="compositionally biased region" description="Polar residues" evidence="1">
    <location>
        <begin position="1062"/>
        <end position="1089"/>
    </location>
</feature>
<dbReference type="OrthoDB" id="223541at2"/>
<accession>A0A5C5VTE0</accession>
<gene>
    <name evidence="2" type="ORF">Pla111_29670</name>
</gene>
<dbReference type="PANTHER" id="PTHR30441:SF8">
    <property type="entry name" value="DUF748 DOMAIN-CONTAINING PROTEIN"/>
    <property type="match status" value="1"/>
</dbReference>
<name>A0A5C5VTE0_9BACT</name>
<sequence>MVNACWLLFKAGIALLVVAALAVAAHFYFRVDDETRRIAEARLSDLCHPFQVAIGSAHYAPGGGVTLRDLSLMRAMPNGEVICSLRMAETRIEGRLDVASLVRGKAQIRKLVLKQPQLMLKRDLEGRWGIEGLRLPNAAGQPSPTVIIQDASVVVSDARLAIDPLTIEHLNATITPSPEIGPGWYGIEANSTGGIAKRLSLKGAVRPADGALRCQAEIQHLQMDERASKALATLTPAPRGSSFAGVASGSVTVAREPGQSLRWASEGKLVGGRFTSPLIDKPLENIELSFQADTAGLRISESAATWGKAKLQFAAHRVSWTRNAPGSFRARVVGLSVDPQPPAGLPDIAMRLWERFRPQGIAHIEAEGFFDGSQIAPRVTMTFENAAFEDAEKFPYRLTGGRGSVLVNGGVGAAQPAVVPHAGHLIAIDTTAVVEGAPVRLKMDFKGVGRPEEGIRPPMPPGTIEISGNAIPITPQLVAAIPDESAREVVRSLRPQGRIDVRWRANREDRLDAEVQTSVDVRLAGCAVNYERFPYELSNVTGWLRADGKRWTFTELASHDAEGRLIVSGEGGVEPGPEDSRLTIRLRGERVPLDERLRVALPHDARQAWEFLLPRGQFNFDALVTHNSREENPRVQLSMTPFERSVAVEPAFSGTGYRYRFEQLDGRFDWRDSRLTMVGVRAVHGRTAYGVDGNWDLEPSGAWRLALRRLRADRMAFNHDFLLAAPAGLRAVVAQLEPRGGVDLWDSSLDVYSPARGAAAQAQWRLALACHQVSLNVGVPLEAISGLVRLSGSSDGASASTLGELELDSLVWNDLQLSGIRGPLHCDAVECVVGEGVALKPGGGESRRVSAKAYGGDVTLNSLIQYGGRPRYGLQVDLAGIEVSRLSSEWLARTESISGKLDGRLEFQGVGSSIYGVEGRGQLNVRDANLYELPLLVRLLKVLRNRAPDETAFDRCEAQFTQQGKQIDFQKLNLLGDAVSFYGNGRANLDRQLDLQFHSIVGRNDLTAPALRSLLGQASQQLLQLHVAGTLDAPEIRREALPIVGNMIEQIQAGLARPTPIGSETGSPTITSPALSNTPRSAQRSSPTR</sequence>